<evidence type="ECO:0000313" key="2">
    <source>
        <dbReference type="EMBL" id="GGL36683.1"/>
    </source>
</evidence>
<feature type="transmembrane region" description="Helical" evidence="1">
    <location>
        <begin position="178"/>
        <end position="196"/>
    </location>
</feature>
<dbReference type="OrthoDB" id="306050at2157"/>
<dbReference type="AlphaFoldDB" id="A0A830F3U2"/>
<dbReference type="Proteomes" id="UP000628840">
    <property type="component" value="Unassembled WGS sequence"/>
</dbReference>
<keyword evidence="1" id="KW-0472">Membrane</keyword>
<feature type="transmembrane region" description="Helical" evidence="1">
    <location>
        <begin position="144"/>
        <end position="166"/>
    </location>
</feature>
<protein>
    <recommendedName>
        <fullName evidence="4">ZIP Zinc transporter</fullName>
    </recommendedName>
</protein>
<feature type="transmembrane region" description="Helical" evidence="1">
    <location>
        <begin position="231"/>
        <end position="247"/>
    </location>
</feature>
<feature type="transmembrane region" description="Helical" evidence="1">
    <location>
        <begin position="6"/>
        <end position="28"/>
    </location>
</feature>
<proteinExistence type="predicted"/>
<evidence type="ECO:0000256" key="1">
    <source>
        <dbReference type="SAM" id="Phobius"/>
    </source>
</evidence>
<sequence>MSVHATPVAVELVAVALALGLALVHLYGRRLRVLDRLPRSRWLSVAGGVSVAYVFVHVLPEIGRASAHVGPEPFGLAFLEHHVYLVALVGFLAYYGVERAAKRSTREPDADASGGLRVFWMHVLAFALYNLLVGYLLLHREESGLASLVLFGVAMALHFLVNDWALRQHHGDAYHARGRWVLAAAVLLGLGVGFVVPIGRQALAVLFAFLAGGVILNVIKEEVPEERESRFAAFALGAAGYTAVLLLV</sequence>
<feature type="transmembrane region" description="Helical" evidence="1">
    <location>
        <begin position="118"/>
        <end position="138"/>
    </location>
</feature>
<keyword evidence="1" id="KW-1133">Transmembrane helix</keyword>
<evidence type="ECO:0000313" key="3">
    <source>
        <dbReference type="Proteomes" id="UP000628840"/>
    </source>
</evidence>
<dbReference type="RefSeq" id="WP_188883633.1">
    <property type="nucleotide sequence ID" value="NZ_BMPF01000003.1"/>
</dbReference>
<feature type="transmembrane region" description="Helical" evidence="1">
    <location>
        <begin position="79"/>
        <end position="97"/>
    </location>
</feature>
<dbReference type="EMBL" id="BMPF01000003">
    <property type="protein sequence ID" value="GGL36683.1"/>
    <property type="molecule type" value="Genomic_DNA"/>
</dbReference>
<comment type="caution">
    <text evidence="2">The sequence shown here is derived from an EMBL/GenBank/DDBJ whole genome shotgun (WGS) entry which is preliminary data.</text>
</comment>
<name>A0A830F3U2_9EURY</name>
<evidence type="ECO:0008006" key="4">
    <source>
        <dbReference type="Google" id="ProtNLM"/>
    </source>
</evidence>
<organism evidence="2 3">
    <name type="scientific">Halarchaeum grantii</name>
    <dbReference type="NCBI Taxonomy" id="1193105"/>
    <lineage>
        <taxon>Archaea</taxon>
        <taxon>Methanobacteriati</taxon>
        <taxon>Methanobacteriota</taxon>
        <taxon>Stenosarchaea group</taxon>
        <taxon>Halobacteria</taxon>
        <taxon>Halobacteriales</taxon>
        <taxon>Halobacteriaceae</taxon>
    </lineage>
</organism>
<gene>
    <name evidence="2" type="ORF">GCM10009037_20270</name>
</gene>
<feature type="transmembrane region" description="Helical" evidence="1">
    <location>
        <begin position="202"/>
        <end position="219"/>
    </location>
</feature>
<keyword evidence="3" id="KW-1185">Reference proteome</keyword>
<reference evidence="2 3" key="1">
    <citation type="journal article" date="2019" name="Int. J. Syst. Evol. Microbiol.">
        <title>The Global Catalogue of Microorganisms (GCM) 10K type strain sequencing project: providing services to taxonomists for standard genome sequencing and annotation.</title>
        <authorList>
            <consortium name="The Broad Institute Genomics Platform"/>
            <consortium name="The Broad Institute Genome Sequencing Center for Infectious Disease"/>
            <person name="Wu L."/>
            <person name="Ma J."/>
        </authorList>
    </citation>
    <scope>NUCLEOTIDE SEQUENCE [LARGE SCALE GENOMIC DNA]</scope>
    <source>
        <strain evidence="2 3">JCM 19585</strain>
    </source>
</reference>
<accession>A0A830F3U2</accession>
<keyword evidence="1" id="KW-0812">Transmembrane</keyword>
<feature type="transmembrane region" description="Helical" evidence="1">
    <location>
        <begin position="40"/>
        <end position="59"/>
    </location>
</feature>